<keyword evidence="2" id="KW-0813">Transport</keyword>
<dbReference type="PROSITE" id="PS50893">
    <property type="entry name" value="ABC_TRANSPORTER_2"/>
    <property type="match status" value="1"/>
</dbReference>
<organism evidence="11 12">
    <name type="scientific">Gordonia araii NBRC 100433</name>
    <dbReference type="NCBI Taxonomy" id="1073574"/>
    <lineage>
        <taxon>Bacteria</taxon>
        <taxon>Bacillati</taxon>
        <taxon>Actinomycetota</taxon>
        <taxon>Actinomycetes</taxon>
        <taxon>Mycobacteriales</taxon>
        <taxon>Gordoniaceae</taxon>
        <taxon>Gordonia</taxon>
    </lineage>
</organism>
<dbReference type="SUPFAM" id="SSF52540">
    <property type="entry name" value="P-loop containing nucleoside triphosphate hydrolases"/>
    <property type="match status" value="1"/>
</dbReference>
<comment type="subcellular location">
    <subcellularLocation>
        <location evidence="1">Cell membrane</location>
        <topology evidence="1">Peripheral membrane protein</topology>
        <orientation evidence="1">Cytoplasmic side</orientation>
    </subcellularLocation>
</comment>
<proteinExistence type="inferred from homology"/>
<comment type="similarity">
    <text evidence="9">Belongs to the ABC transporter superfamily. Drug exporter-1 (DrugE1) (TC 3.A.1.105) family.</text>
</comment>
<evidence type="ECO:0000256" key="3">
    <source>
        <dbReference type="ARBA" id="ARBA00022475"/>
    </source>
</evidence>
<dbReference type="AlphaFoldDB" id="G7H1U9"/>
<comment type="caution">
    <text evidence="11">The sequence shown here is derived from an EMBL/GenBank/DDBJ whole genome shotgun (WGS) entry which is preliminary data.</text>
</comment>
<keyword evidence="3" id="KW-1003">Cell membrane</keyword>
<keyword evidence="6" id="KW-1278">Translocase</keyword>
<dbReference type="OrthoDB" id="9804819at2"/>
<dbReference type="FunFam" id="3.40.50.300:FF:000589">
    <property type="entry name" value="ABC transporter, ATP-binding subunit"/>
    <property type="match status" value="1"/>
</dbReference>
<keyword evidence="7" id="KW-0472">Membrane</keyword>
<dbReference type="NCBIfam" id="TIGR01188">
    <property type="entry name" value="drrA"/>
    <property type="match status" value="1"/>
</dbReference>
<sequence length="290" mass="30831">MIVDVRELQKSFGDHTVLDSVSFSIPRGSVFGLLGPNGAGKTTVVNILSTLLRPDGGQALVAGHDVATDPRAVRSAISVTGQFAAVDELLTGRENLVMMARLNRLPRSSIPTVAGELLDRFDLVDAASRRAGTYSGGMRRRLDIAISLLARPQVLFLDEPTTGLDPRSRQEVWAAVKELAADGTTVLLTTQYLEEADQLADRIAVLDDGRVVADGTAAELKSRVGTEVVEVEFADGSVEQIPTDGSVAQMRAILDDLDAASGTARRIGVRTPTLDDVFLTLTEPKAGALV</sequence>
<dbReference type="Gene3D" id="3.40.50.300">
    <property type="entry name" value="P-loop containing nucleotide triphosphate hydrolases"/>
    <property type="match status" value="1"/>
</dbReference>
<dbReference type="PANTHER" id="PTHR42711:SF19">
    <property type="entry name" value="DOXORUBICIN RESISTANCE ATP-BINDING PROTEIN DRRA"/>
    <property type="match status" value="1"/>
</dbReference>
<dbReference type="STRING" id="1073574.GOARA_048_00260"/>
<dbReference type="GO" id="GO:0005886">
    <property type="term" value="C:plasma membrane"/>
    <property type="evidence" value="ECO:0007669"/>
    <property type="project" value="UniProtKB-SubCell"/>
</dbReference>
<keyword evidence="4" id="KW-0547">Nucleotide-binding</keyword>
<evidence type="ECO:0000256" key="7">
    <source>
        <dbReference type="ARBA" id="ARBA00023136"/>
    </source>
</evidence>
<evidence type="ECO:0000256" key="1">
    <source>
        <dbReference type="ARBA" id="ARBA00004413"/>
    </source>
</evidence>
<feature type="domain" description="ABC transporter" evidence="10">
    <location>
        <begin position="3"/>
        <end position="233"/>
    </location>
</feature>
<dbReference type="Pfam" id="PF00005">
    <property type="entry name" value="ABC_tran"/>
    <property type="match status" value="1"/>
</dbReference>
<dbReference type="InterPro" id="IPR050763">
    <property type="entry name" value="ABC_transporter_ATP-binding"/>
</dbReference>
<evidence type="ECO:0000259" key="10">
    <source>
        <dbReference type="PROSITE" id="PS50893"/>
    </source>
</evidence>
<keyword evidence="5 11" id="KW-0067">ATP-binding</keyword>
<name>G7H1U9_9ACTN</name>
<dbReference type="SMART" id="SM00382">
    <property type="entry name" value="AAA"/>
    <property type="match status" value="1"/>
</dbReference>
<dbReference type="InterPro" id="IPR017871">
    <property type="entry name" value="ABC_transporter-like_CS"/>
</dbReference>
<dbReference type="InterPro" id="IPR003593">
    <property type="entry name" value="AAA+_ATPase"/>
</dbReference>
<evidence type="ECO:0000256" key="4">
    <source>
        <dbReference type="ARBA" id="ARBA00022741"/>
    </source>
</evidence>
<dbReference type="GO" id="GO:0055085">
    <property type="term" value="P:transmembrane transport"/>
    <property type="evidence" value="ECO:0007669"/>
    <property type="project" value="UniProtKB-ARBA"/>
</dbReference>
<dbReference type="InterPro" id="IPR027417">
    <property type="entry name" value="P-loop_NTPase"/>
</dbReference>
<dbReference type="PROSITE" id="PS00211">
    <property type="entry name" value="ABC_TRANSPORTER_1"/>
    <property type="match status" value="1"/>
</dbReference>
<dbReference type="InterPro" id="IPR005894">
    <property type="entry name" value="DrrA"/>
</dbReference>
<dbReference type="GO" id="GO:1900753">
    <property type="term" value="P:doxorubicin transport"/>
    <property type="evidence" value="ECO:0007669"/>
    <property type="project" value="InterPro"/>
</dbReference>
<evidence type="ECO:0000313" key="11">
    <source>
        <dbReference type="EMBL" id="GAB09824.1"/>
    </source>
</evidence>
<keyword evidence="8" id="KW-0046">Antibiotic resistance</keyword>
<dbReference type="EMBL" id="BAEE01000048">
    <property type="protein sequence ID" value="GAB09824.1"/>
    <property type="molecule type" value="Genomic_DNA"/>
</dbReference>
<gene>
    <name evidence="11" type="ORF">GOARA_048_00260</name>
</gene>
<dbReference type="PANTHER" id="PTHR42711">
    <property type="entry name" value="ABC TRANSPORTER ATP-BINDING PROTEIN"/>
    <property type="match status" value="1"/>
</dbReference>
<accession>G7H1U9</accession>
<evidence type="ECO:0000313" key="12">
    <source>
        <dbReference type="Proteomes" id="UP000035088"/>
    </source>
</evidence>
<reference evidence="11 12" key="1">
    <citation type="submission" date="2011-11" db="EMBL/GenBank/DDBJ databases">
        <title>Whole genome shotgun sequence of Gordonia araii NBRC 100433.</title>
        <authorList>
            <person name="Yoshida Y."/>
            <person name="Hosoyama A."/>
            <person name="Tsuchikane K."/>
            <person name="Katsumata H."/>
            <person name="Yamazaki S."/>
            <person name="Fujita N."/>
        </authorList>
    </citation>
    <scope>NUCLEOTIDE SEQUENCE [LARGE SCALE GENOMIC DNA]</scope>
    <source>
        <strain evidence="11 12">NBRC 100433</strain>
    </source>
</reference>
<protein>
    <submittedName>
        <fullName evidence="11">Putative multidrug ABC transporter ATP-binding protein</fullName>
    </submittedName>
</protein>
<dbReference type="RefSeq" id="WP_007321899.1">
    <property type="nucleotide sequence ID" value="NZ_BAEE01000048.1"/>
</dbReference>
<dbReference type="GO" id="GO:0016887">
    <property type="term" value="F:ATP hydrolysis activity"/>
    <property type="evidence" value="ECO:0007669"/>
    <property type="project" value="InterPro"/>
</dbReference>
<evidence type="ECO:0000256" key="5">
    <source>
        <dbReference type="ARBA" id="ARBA00022840"/>
    </source>
</evidence>
<evidence type="ECO:0000256" key="6">
    <source>
        <dbReference type="ARBA" id="ARBA00022967"/>
    </source>
</evidence>
<evidence type="ECO:0000256" key="8">
    <source>
        <dbReference type="ARBA" id="ARBA00023251"/>
    </source>
</evidence>
<evidence type="ECO:0000256" key="2">
    <source>
        <dbReference type="ARBA" id="ARBA00022448"/>
    </source>
</evidence>
<keyword evidence="12" id="KW-1185">Reference proteome</keyword>
<dbReference type="GO" id="GO:0046677">
    <property type="term" value="P:response to antibiotic"/>
    <property type="evidence" value="ECO:0007669"/>
    <property type="project" value="UniProtKB-KW"/>
</dbReference>
<dbReference type="GO" id="GO:0005524">
    <property type="term" value="F:ATP binding"/>
    <property type="evidence" value="ECO:0007669"/>
    <property type="project" value="UniProtKB-KW"/>
</dbReference>
<dbReference type="InterPro" id="IPR003439">
    <property type="entry name" value="ABC_transporter-like_ATP-bd"/>
</dbReference>
<evidence type="ECO:0000256" key="9">
    <source>
        <dbReference type="ARBA" id="ARBA00049985"/>
    </source>
</evidence>
<dbReference type="GO" id="GO:0043215">
    <property type="term" value="P:daunorubicin transport"/>
    <property type="evidence" value="ECO:0007669"/>
    <property type="project" value="InterPro"/>
</dbReference>
<dbReference type="Proteomes" id="UP000035088">
    <property type="component" value="Unassembled WGS sequence"/>
</dbReference>